<name>A0A327M1K7_9PROT</name>
<sequence length="71" mass="7137">MGGGDVLTRALTALAQFLVGPFGIAFIIACVVIAFLAAAARMAPPSAGFVAMFFGAAAFTGAYFVNTFIGS</sequence>
<keyword evidence="3" id="KW-1185">Reference proteome</keyword>
<keyword evidence="1" id="KW-1133">Transmembrane helix</keyword>
<dbReference type="EMBL" id="QLIX01000027">
    <property type="protein sequence ID" value="RAI56052.1"/>
    <property type="molecule type" value="Genomic_DNA"/>
</dbReference>
<comment type="caution">
    <text evidence="2">The sequence shown here is derived from an EMBL/GenBank/DDBJ whole genome shotgun (WGS) entry which is preliminary data.</text>
</comment>
<gene>
    <name evidence="2" type="ORF">DOO78_22695</name>
</gene>
<dbReference type="AlphaFoldDB" id="A0A327M1K7"/>
<dbReference type="Proteomes" id="UP000249065">
    <property type="component" value="Unassembled WGS sequence"/>
</dbReference>
<organism evidence="2 3">
    <name type="scientific">Roseicella frigidaeris</name>
    <dbReference type="NCBI Taxonomy" id="2230885"/>
    <lineage>
        <taxon>Bacteria</taxon>
        <taxon>Pseudomonadati</taxon>
        <taxon>Pseudomonadota</taxon>
        <taxon>Alphaproteobacteria</taxon>
        <taxon>Acetobacterales</taxon>
        <taxon>Roseomonadaceae</taxon>
        <taxon>Roseicella</taxon>
    </lineage>
</organism>
<keyword evidence="1" id="KW-0472">Membrane</keyword>
<keyword evidence="1" id="KW-0812">Transmembrane</keyword>
<feature type="transmembrane region" description="Helical" evidence="1">
    <location>
        <begin position="49"/>
        <end position="69"/>
    </location>
</feature>
<evidence type="ECO:0000313" key="2">
    <source>
        <dbReference type="EMBL" id="RAI56052.1"/>
    </source>
</evidence>
<evidence type="ECO:0000256" key="1">
    <source>
        <dbReference type="SAM" id="Phobius"/>
    </source>
</evidence>
<dbReference type="RefSeq" id="WP_111472175.1">
    <property type="nucleotide sequence ID" value="NZ_QLIX01000027.1"/>
</dbReference>
<reference evidence="3" key="1">
    <citation type="submission" date="2018-06" db="EMBL/GenBank/DDBJ databases">
        <authorList>
            <person name="Khan S.A."/>
        </authorList>
    </citation>
    <scope>NUCLEOTIDE SEQUENCE [LARGE SCALE GENOMIC DNA]</scope>
    <source>
        <strain evidence="3">DB-1506</strain>
    </source>
</reference>
<evidence type="ECO:0000313" key="3">
    <source>
        <dbReference type="Proteomes" id="UP000249065"/>
    </source>
</evidence>
<protein>
    <submittedName>
        <fullName evidence="2">Uncharacterized protein</fullName>
    </submittedName>
</protein>
<feature type="transmembrane region" description="Helical" evidence="1">
    <location>
        <begin position="13"/>
        <end position="37"/>
    </location>
</feature>
<proteinExistence type="predicted"/>
<accession>A0A327M1K7</accession>